<evidence type="ECO:0000313" key="19">
    <source>
        <dbReference type="Proteomes" id="UP000789390"/>
    </source>
</evidence>
<dbReference type="OrthoDB" id="6022531at2759"/>
<evidence type="ECO:0000256" key="5">
    <source>
        <dbReference type="ARBA" id="ARBA00022692"/>
    </source>
</evidence>
<organism evidence="18 19">
    <name type="scientific">Daphnia galeata</name>
    <dbReference type="NCBI Taxonomy" id="27404"/>
    <lineage>
        <taxon>Eukaryota</taxon>
        <taxon>Metazoa</taxon>
        <taxon>Ecdysozoa</taxon>
        <taxon>Arthropoda</taxon>
        <taxon>Crustacea</taxon>
        <taxon>Branchiopoda</taxon>
        <taxon>Diplostraca</taxon>
        <taxon>Cladocera</taxon>
        <taxon>Anomopoda</taxon>
        <taxon>Daphniidae</taxon>
        <taxon>Daphnia</taxon>
    </lineage>
</organism>
<evidence type="ECO:0000256" key="11">
    <source>
        <dbReference type="ARBA" id="ARBA00023170"/>
    </source>
</evidence>
<dbReference type="InterPro" id="IPR032675">
    <property type="entry name" value="LRR_dom_sf"/>
</dbReference>
<evidence type="ECO:0000256" key="13">
    <source>
        <dbReference type="PROSITE-ProRule" id="PRU00124"/>
    </source>
</evidence>
<feature type="transmembrane region" description="Helical" evidence="16">
    <location>
        <begin position="641"/>
        <end position="666"/>
    </location>
</feature>
<dbReference type="SUPFAM" id="SSF81321">
    <property type="entry name" value="Family A G protein-coupled receptor-like"/>
    <property type="match status" value="1"/>
</dbReference>
<dbReference type="PROSITE" id="PS01209">
    <property type="entry name" value="LDLRA_1"/>
    <property type="match status" value="1"/>
</dbReference>
<reference evidence="18" key="1">
    <citation type="submission" date="2021-11" db="EMBL/GenBank/DDBJ databases">
        <authorList>
            <person name="Schell T."/>
        </authorList>
    </citation>
    <scope>NUCLEOTIDE SEQUENCE</scope>
    <source>
        <strain evidence="18">M5</strain>
    </source>
</reference>
<dbReference type="Gene3D" id="4.10.400.10">
    <property type="entry name" value="Low-density Lipoprotein Receptor"/>
    <property type="match status" value="1"/>
</dbReference>
<evidence type="ECO:0000259" key="17">
    <source>
        <dbReference type="PROSITE" id="PS50262"/>
    </source>
</evidence>
<evidence type="ECO:0000256" key="14">
    <source>
        <dbReference type="RuleBase" id="RU000688"/>
    </source>
</evidence>
<evidence type="ECO:0000256" key="6">
    <source>
        <dbReference type="ARBA" id="ARBA00022737"/>
    </source>
</evidence>
<accession>A0A8J2RUB2</accession>
<evidence type="ECO:0000256" key="10">
    <source>
        <dbReference type="ARBA" id="ARBA00023157"/>
    </source>
</evidence>
<dbReference type="CDD" id="cd15137">
    <property type="entry name" value="7tmA_Relaxin_R"/>
    <property type="match status" value="1"/>
</dbReference>
<feature type="transmembrane region" description="Helical" evidence="16">
    <location>
        <begin position="495"/>
        <end position="522"/>
    </location>
</feature>
<dbReference type="Pfam" id="PF00057">
    <property type="entry name" value="Ldl_recept_a"/>
    <property type="match status" value="1"/>
</dbReference>
<evidence type="ECO:0000256" key="2">
    <source>
        <dbReference type="ARBA" id="ARBA00010663"/>
    </source>
</evidence>
<name>A0A8J2RUB2_9CRUS</name>
<dbReference type="Gene3D" id="3.80.10.10">
    <property type="entry name" value="Ribonuclease Inhibitor"/>
    <property type="match status" value="2"/>
</dbReference>
<dbReference type="PROSITE" id="PS50262">
    <property type="entry name" value="G_PROTEIN_RECEP_F1_2"/>
    <property type="match status" value="1"/>
</dbReference>
<evidence type="ECO:0000256" key="8">
    <source>
        <dbReference type="ARBA" id="ARBA00023040"/>
    </source>
</evidence>
<dbReference type="SUPFAM" id="SSF52058">
    <property type="entry name" value="L domain-like"/>
    <property type="match status" value="1"/>
</dbReference>
<dbReference type="Gene3D" id="1.20.1070.10">
    <property type="entry name" value="Rhodopsin 7-helix transmembrane proteins"/>
    <property type="match status" value="1"/>
</dbReference>
<dbReference type="PROSITE" id="PS51450">
    <property type="entry name" value="LRR"/>
    <property type="match status" value="1"/>
</dbReference>
<keyword evidence="19" id="KW-1185">Reference proteome</keyword>
<feature type="transmembrane region" description="Helical" evidence="16">
    <location>
        <begin position="672"/>
        <end position="694"/>
    </location>
</feature>
<dbReference type="PROSITE" id="PS00237">
    <property type="entry name" value="G_PROTEIN_RECEP_F1_1"/>
    <property type="match status" value="1"/>
</dbReference>
<feature type="compositionally biased region" description="Polar residues" evidence="15">
    <location>
        <begin position="745"/>
        <end position="759"/>
    </location>
</feature>
<dbReference type="GO" id="GO:0008528">
    <property type="term" value="F:G protein-coupled peptide receptor activity"/>
    <property type="evidence" value="ECO:0007669"/>
    <property type="project" value="TreeGrafter"/>
</dbReference>
<keyword evidence="3" id="KW-1003">Cell membrane</keyword>
<feature type="transmembrane region" description="Helical" evidence="16">
    <location>
        <begin position="455"/>
        <end position="475"/>
    </location>
</feature>
<dbReference type="InterPro" id="IPR002172">
    <property type="entry name" value="LDrepeatLR_classA_rpt"/>
</dbReference>
<dbReference type="PANTHER" id="PTHR24372:SF80">
    <property type="entry name" value="FI21465P1-RELATED"/>
    <property type="match status" value="1"/>
</dbReference>
<dbReference type="InterPro" id="IPR000276">
    <property type="entry name" value="GPCR_Rhodpsn"/>
</dbReference>
<dbReference type="SMART" id="SM00192">
    <property type="entry name" value="LDLa"/>
    <property type="match status" value="1"/>
</dbReference>
<dbReference type="InterPro" id="IPR023415">
    <property type="entry name" value="LDLR_class-A_CS"/>
</dbReference>
<dbReference type="GO" id="GO:0009755">
    <property type="term" value="P:hormone-mediated signaling pathway"/>
    <property type="evidence" value="ECO:0007669"/>
    <property type="project" value="TreeGrafter"/>
</dbReference>
<evidence type="ECO:0000256" key="4">
    <source>
        <dbReference type="ARBA" id="ARBA00022614"/>
    </source>
</evidence>
<dbReference type="PROSITE" id="PS50068">
    <property type="entry name" value="LDLRA_2"/>
    <property type="match status" value="1"/>
</dbReference>
<keyword evidence="6" id="KW-0677">Repeat</keyword>
<dbReference type="Pfam" id="PF00001">
    <property type="entry name" value="7tm_1"/>
    <property type="match status" value="1"/>
</dbReference>
<dbReference type="CDD" id="cd00112">
    <property type="entry name" value="LDLa"/>
    <property type="match status" value="1"/>
</dbReference>
<evidence type="ECO:0000256" key="16">
    <source>
        <dbReference type="SAM" id="Phobius"/>
    </source>
</evidence>
<keyword evidence="7 16" id="KW-1133">Transmembrane helix</keyword>
<evidence type="ECO:0000256" key="12">
    <source>
        <dbReference type="ARBA" id="ARBA00023224"/>
    </source>
</evidence>
<feature type="domain" description="G-protein coupled receptors family 1 profile" evidence="17">
    <location>
        <begin position="438"/>
        <end position="692"/>
    </location>
</feature>
<protein>
    <recommendedName>
        <fullName evidence="17">G-protein coupled receptors family 1 profile domain-containing protein</fullName>
    </recommendedName>
</protein>
<dbReference type="PRINTS" id="PR00237">
    <property type="entry name" value="GPCRRHODOPSN"/>
</dbReference>
<dbReference type="PANTHER" id="PTHR24372">
    <property type="entry name" value="GLYCOPROTEIN HORMONE RECEPTOR"/>
    <property type="match status" value="1"/>
</dbReference>
<comment type="subcellular location">
    <subcellularLocation>
        <location evidence="1">Cell membrane</location>
        <topology evidence="1">Multi-pass membrane protein</topology>
    </subcellularLocation>
</comment>
<evidence type="ECO:0000256" key="3">
    <source>
        <dbReference type="ARBA" id="ARBA00022475"/>
    </source>
</evidence>
<dbReference type="SUPFAM" id="SSF57424">
    <property type="entry name" value="LDL receptor-like module"/>
    <property type="match status" value="1"/>
</dbReference>
<keyword evidence="9 16" id="KW-0472">Membrane</keyword>
<dbReference type="FunFam" id="1.20.1070.10:FF:000023">
    <property type="entry name" value="Relaxin family peptide receptor 1"/>
    <property type="match status" value="1"/>
</dbReference>
<dbReference type="GO" id="GO:0007189">
    <property type="term" value="P:adenylate cyclase-activating G protein-coupled receptor signaling pathway"/>
    <property type="evidence" value="ECO:0007669"/>
    <property type="project" value="TreeGrafter"/>
</dbReference>
<comment type="caution">
    <text evidence="13">Lacks conserved residue(s) required for the propagation of feature annotation.</text>
</comment>
<evidence type="ECO:0000313" key="18">
    <source>
        <dbReference type="EMBL" id="CAH0106481.1"/>
    </source>
</evidence>
<feature type="transmembrane region" description="Helical" evidence="16">
    <location>
        <begin position="596"/>
        <end position="621"/>
    </location>
</feature>
<dbReference type="Pfam" id="PF13855">
    <property type="entry name" value="LRR_8"/>
    <property type="match status" value="2"/>
</dbReference>
<dbReference type="GO" id="GO:0005886">
    <property type="term" value="C:plasma membrane"/>
    <property type="evidence" value="ECO:0007669"/>
    <property type="project" value="UniProtKB-SubCell"/>
</dbReference>
<comment type="caution">
    <text evidence="18">The sequence shown here is derived from an EMBL/GenBank/DDBJ whole genome shotgun (WGS) entry which is preliminary data.</text>
</comment>
<dbReference type="InterPro" id="IPR017452">
    <property type="entry name" value="GPCR_Rhodpsn_7TM"/>
</dbReference>
<dbReference type="AlphaFoldDB" id="A0A8J2RUB2"/>
<keyword evidence="10" id="KW-1015">Disulfide bond</keyword>
<keyword evidence="8 14" id="KW-0297">G-protein coupled receptor</keyword>
<proteinExistence type="inferred from homology"/>
<dbReference type="SMART" id="SM00369">
    <property type="entry name" value="LRR_TYP"/>
    <property type="match status" value="8"/>
</dbReference>
<comment type="similarity">
    <text evidence="2 14">Belongs to the G-protein coupled receptor 1 family.</text>
</comment>
<sequence>MRCTLLGGLCVFCLLLTISIIIILLSQSSSCPLGTFRCLGNDSVSGVCLPRRLLCDNRPDCPDGSDEDDYKCRDNHGELQSFVNFQSEQNHTTPEWTTALPVTVSPMFMNCSAKDYPRGCKCQNRIWLICLNLDLNTVPQVDARLSRLVLMNNSIRRLSAQDLEGYDLEVIRLDDNLLEVIGDDALSHQRNLSKLMLGGNKLSDLSARTFQGLERLKWLFLSRNQLGNTTSLKVLHRLTSLRWLDLSHNHLDLGSENVFPHLESLMDLFLSENRIRIIGNNTVASLPNLVLLDLKHNLIEDIHEDAFVLLPRLNFLDLSYNMLKYVPETLFRSQHNLAQLRLGFNPIHHVPAGLFLPLANLKSLGLQDIDIPDISEAMFAPSTQLDFAYFMNFRFCSYVPHASKCQPLSDGVSSFSDLISHGVHRAFLWIIGILTIVGNALVLGGRNLAKTENRILAMFVKNLAAADMCIGIYLLCIGERDISFRGQYNQHAHQWMMSWQCTVIRILAVSTSEVSLLLLTFMSVERFVSISHPFGERTLNFRAAFISTALIWMVGVALALIPVLYWSEMGRHHGSNGLCFPLHIHEPSALGWQYSAFLYIGINGSCVLVIVGVYTALFVSIRRTRTATPLAPNEIEIAVRFFFIVFTDCLCWMPTILLKIMALANVYIPADLYAWLVVFILPVNSAINPLLYTFTTPTFRAAVRDFYHRFALLRPDWTSAATASSVALTSMGRGVRSSISFRHNDFNPSSTTQGNNHAPVTNEEEGRPHIDLMLLDMRAETIVLQQQQQPPLKTKSLWRSGAKPVNHFIGVESL</sequence>
<feature type="transmembrane region" description="Helical" evidence="16">
    <location>
        <begin position="543"/>
        <end position="566"/>
    </location>
</feature>
<evidence type="ECO:0000256" key="7">
    <source>
        <dbReference type="ARBA" id="ARBA00022989"/>
    </source>
</evidence>
<feature type="transmembrane region" description="Helical" evidence="16">
    <location>
        <begin position="426"/>
        <end position="443"/>
    </location>
</feature>
<dbReference type="InterPro" id="IPR036055">
    <property type="entry name" value="LDL_receptor-like_sf"/>
</dbReference>
<dbReference type="InterPro" id="IPR001611">
    <property type="entry name" value="Leu-rich_rpt"/>
</dbReference>
<keyword evidence="4" id="KW-0433">Leucine-rich repeat</keyword>
<evidence type="ECO:0000256" key="1">
    <source>
        <dbReference type="ARBA" id="ARBA00004651"/>
    </source>
</evidence>
<dbReference type="Proteomes" id="UP000789390">
    <property type="component" value="Unassembled WGS sequence"/>
</dbReference>
<keyword evidence="12 14" id="KW-0807">Transducer</keyword>
<feature type="region of interest" description="Disordered" evidence="15">
    <location>
        <begin position="745"/>
        <end position="765"/>
    </location>
</feature>
<keyword evidence="11 14" id="KW-0675">Receptor</keyword>
<dbReference type="EMBL" id="CAKKLH010000223">
    <property type="protein sequence ID" value="CAH0106481.1"/>
    <property type="molecule type" value="Genomic_DNA"/>
</dbReference>
<evidence type="ECO:0000256" key="9">
    <source>
        <dbReference type="ARBA" id="ARBA00023136"/>
    </source>
</evidence>
<keyword evidence="5 14" id="KW-0812">Transmembrane</keyword>
<evidence type="ECO:0000256" key="15">
    <source>
        <dbReference type="SAM" id="MobiDB-lite"/>
    </source>
</evidence>
<gene>
    <name evidence="18" type="ORF">DGAL_LOCUS9636</name>
</gene>
<dbReference type="InterPro" id="IPR003591">
    <property type="entry name" value="Leu-rich_rpt_typical-subtyp"/>
</dbReference>